<gene>
    <name evidence="1" type="ORF">D9758_009746</name>
</gene>
<sequence>MNWHKDWNLKILVVYAPNVSSSEGTKNKEFWDKLRIYFERNPNQRPDIMAGDMNVVEAGVIDRLPGRDDPEEAVDALDDFKLSTQLRDGWRDTYPDTKAYTFHQTATGSQS</sequence>
<evidence type="ECO:0000313" key="2">
    <source>
        <dbReference type="Proteomes" id="UP000559256"/>
    </source>
</evidence>
<dbReference type="EMBL" id="JAACJM010000023">
    <property type="protein sequence ID" value="KAF5366462.1"/>
    <property type="molecule type" value="Genomic_DNA"/>
</dbReference>
<dbReference type="OrthoDB" id="2752996at2759"/>
<dbReference type="AlphaFoldDB" id="A0A8H5GK99"/>
<proteinExistence type="predicted"/>
<evidence type="ECO:0000313" key="1">
    <source>
        <dbReference type="EMBL" id="KAF5366462.1"/>
    </source>
</evidence>
<dbReference type="SUPFAM" id="SSF56219">
    <property type="entry name" value="DNase I-like"/>
    <property type="match status" value="1"/>
</dbReference>
<keyword evidence="2" id="KW-1185">Reference proteome</keyword>
<reference evidence="1 2" key="1">
    <citation type="journal article" date="2020" name="ISME J.">
        <title>Uncovering the hidden diversity of litter-decomposition mechanisms in mushroom-forming fungi.</title>
        <authorList>
            <person name="Floudas D."/>
            <person name="Bentzer J."/>
            <person name="Ahren D."/>
            <person name="Johansson T."/>
            <person name="Persson P."/>
            <person name="Tunlid A."/>
        </authorList>
    </citation>
    <scope>NUCLEOTIDE SEQUENCE [LARGE SCALE GENOMIC DNA]</scope>
    <source>
        <strain evidence="1 2">CBS 291.85</strain>
    </source>
</reference>
<accession>A0A8H5GK99</accession>
<dbReference type="InterPro" id="IPR036691">
    <property type="entry name" value="Endo/exonu/phosph_ase_sf"/>
</dbReference>
<dbReference type="Proteomes" id="UP000559256">
    <property type="component" value="Unassembled WGS sequence"/>
</dbReference>
<dbReference type="Gene3D" id="3.60.10.10">
    <property type="entry name" value="Endonuclease/exonuclease/phosphatase"/>
    <property type="match status" value="1"/>
</dbReference>
<comment type="caution">
    <text evidence="1">The sequence shown here is derived from an EMBL/GenBank/DDBJ whole genome shotgun (WGS) entry which is preliminary data.</text>
</comment>
<organism evidence="1 2">
    <name type="scientific">Tetrapyrgos nigripes</name>
    <dbReference type="NCBI Taxonomy" id="182062"/>
    <lineage>
        <taxon>Eukaryota</taxon>
        <taxon>Fungi</taxon>
        <taxon>Dikarya</taxon>
        <taxon>Basidiomycota</taxon>
        <taxon>Agaricomycotina</taxon>
        <taxon>Agaricomycetes</taxon>
        <taxon>Agaricomycetidae</taxon>
        <taxon>Agaricales</taxon>
        <taxon>Marasmiineae</taxon>
        <taxon>Marasmiaceae</taxon>
        <taxon>Tetrapyrgos</taxon>
    </lineage>
</organism>
<protein>
    <submittedName>
        <fullName evidence="1">Uncharacterized protein</fullName>
    </submittedName>
</protein>
<name>A0A8H5GK99_9AGAR</name>